<proteinExistence type="predicted"/>
<name>A0A8K1FSD6_PYTOL</name>
<dbReference type="Proteomes" id="UP000794436">
    <property type="component" value="Unassembled WGS sequence"/>
</dbReference>
<protein>
    <submittedName>
        <fullName evidence="1">Uncharacterized protein</fullName>
    </submittedName>
</protein>
<comment type="caution">
    <text evidence="1">The sequence shown here is derived from an EMBL/GenBank/DDBJ whole genome shotgun (WGS) entry which is preliminary data.</text>
</comment>
<gene>
    <name evidence="1" type="ORF">Poli38472_005911</name>
</gene>
<dbReference type="OrthoDB" id="99816at2759"/>
<evidence type="ECO:0000313" key="1">
    <source>
        <dbReference type="EMBL" id="TMW68443.1"/>
    </source>
</evidence>
<evidence type="ECO:0000313" key="2">
    <source>
        <dbReference type="Proteomes" id="UP000794436"/>
    </source>
</evidence>
<reference evidence="1" key="1">
    <citation type="submission" date="2019-03" db="EMBL/GenBank/DDBJ databases">
        <title>Long read genome sequence of the mycoparasitic Pythium oligandrum ATCC 38472 isolated from sugarbeet rhizosphere.</title>
        <authorList>
            <person name="Gaulin E."/>
        </authorList>
    </citation>
    <scope>NUCLEOTIDE SEQUENCE</scope>
    <source>
        <strain evidence="1">ATCC 38472_TT</strain>
    </source>
</reference>
<accession>A0A8K1FSD6</accession>
<dbReference type="AlphaFoldDB" id="A0A8K1FSD6"/>
<dbReference type="EMBL" id="SPLM01000002">
    <property type="protein sequence ID" value="TMW68443.1"/>
    <property type="molecule type" value="Genomic_DNA"/>
</dbReference>
<keyword evidence="2" id="KW-1185">Reference proteome</keyword>
<organism evidence="1 2">
    <name type="scientific">Pythium oligandrum</name>
    <name type="common">Mycoparasitic fungus</name>
    <dbReference type="NCBI Taxonomy" id="41045"/>
    <lineage>
        <taxon>Eukaryota</taxon>
        <taxon>Sar</taxon>
        <taxon>Stramenopiles</taxon>
        <taxon>Oomycota</taxon>
        <taxon>Peronosporomycetes</taxon>
        <taxon>Pythiales</taxon>
        <taxon>Pythiaceae</taxon>
        <taxon>Pythium</taxon>
    </lineage>
</organism>
<sequence>MKNTLRATILNEIPTRSDLLVPTRRVAMQSNEASIKQDPEVSGPELKRIRRLTPLEVRRLPSAPSSRVTSALARSDPIEKQLMDEYNELNERVLMNERALERSKERLQVTTIDQICDATAQQDEIEHLRGLIRHEMDSRNAAVAVVIVYLWRKDVVALQEMLRAKGISNIPQVTGDCHRKCAQIATQLTTNRKTYEELTQRLNARLAREIALSNDAERDTVRAMGEGLARIEQAVDELAMKRRQTFMLLIQFDEHIRQLLRTLLTDA</sequence>